<dbReference type="Pfam" id="PF05368">
    <property type="entry name" value="NmrA"/>
    <property type="match status" value="1"/>
</dbReference>
<dbReference type="PANTHER" id="PTHR43349">
    <property type="entry name" value="PINORESINOL REDUCTASE-RELATED"/>
    <property type="match status" value="1"/>
</dbReference>
<accession>A0AAP0JZI6</accession>
<reference evidence="3 4" key="1">
    <citation type="submission" date="2024-01" db="EMBL/GenBank/DDBJ databases">
        <title>Genome assemblies of Stephania.</title>
        <authorList>
            <person name="Yang L."/>
        </authorList>
    </citation>
    <scope>NUCLEOTIDE SEQUENCE [LARGE SCALE GENOMIC DNA]</scope>
    <source>
        <strain evidence="3">YNDBR</strain>
        <tissue evidence="3">Leaf</tissue>
    </source>
</reference>
<keyword evidence="4" id="KW-1185">Reference proteome</keyword>
<evidence type="ECO:0000313" key="3">
    <source>
        <dbReference type="EMBL" id="KAK9143091.1"/>
    </source>
</evidence>
<dbReference type="PANTHER" id="PTHR43349:SF4">
    <property type="entry name" value="PINORESINOL REDUCTASE 1-RELATED"/>
    <property type="match status" value="1"/>
</dbReference>
<dbReference type="AlphaFoldDB" id="A0AAP0JZI6"/>
<evidence type="ECO:0000256" key="1">
    <source>
        <dbReference type="ARBA" id="ARBA00005725"/>
    </source>
</evidence>
<comment type="similarity">
    <text evidence="1">Belongs to the NmrA-type oxidoreductase family. Isoflavone reductase subfamily.</text>
</comment>
<name>A0AAP0JZI6_9MAGN</name>
<evidence type="ECO:0000313" key="4">
    <source>
        <dbReference type="Proteomes" id="UP001420932"/>
    </source>
</evidence>
<dbReference type="InterPro" id="IPR008030">
    <property type="entry name" value="NmrA-like"/>
</dbReference>
<dbReference type="GO" id="GO:0010283">
    <property type="term" value="F:pinoresinol reductase activity"/>
    <property type="evidence" value="ECO:0007669"/>
    <property type="project" value="UniProtKB-ARBA"/>
</dbReference>
<gene>
    <name evidence="3" type="ORF">Syun_012491</name>
</gene>
<evidence type="ECO:0000259" key="2">
    <source>
        <dbReference type="Pfam" id="PF05368"/>
    </source>
</evidence>
<comment type="caution">
    <text evidence="3">The sequence shown here is derived from an EMBL/GenBank/DDBJ whole genome shotgun (WGS) entry which is preliminary data.</text>
</comment>
<organism evidence="3 4">
    <name type="scientific">Stephania yunnanensis</name>
    <dbReference type="NCBI Taxonomy" id="152371"/>
    <lineage>
        <taxon>Eukaryota</taxon>
        <taxon>Viridiplantae</taxon>
        <taxon>Streptophyta</taxon>
        <taxon>Embryophyta</taxon>
        <taxon>Tracheophyta</taxon>
        <taxon>Spermatophyta</taxon>
        <taxon>Magnoliopsida</taxon>
        <taxon>Ranunculales</taxon>
        <taxon>Menispermaceae</taxon>
        <taxon>Menispermoideae</taxon>
        <taxon>Cissampelideae</taxon>
        <taxon>Stephania</taxon>
    </lineage>
</organism>
<dbReference type="InterPro" id="IPR036291">
    <property type="entry name" value="NAD(P)-bd_dom_sf"/>
</dbReference>
<sequence>MASEKSKVLVIGGTGFLGKKLVKASLRESHATYMFQRRENRFDVNRARLLLRLRERGAILIEGSLSEHESLVCAVKQVDVVIFALSPSHPSKYKIVHAIKEAGNIKTTKPILYIVLCGFMSGMHMEAEWWRRDKGATYLGRSFDEFNENKGSANASGMGWVSLNPVVMEAWL</sequence>
<dbReference type="EMBL" id="JBBNAF010000005">
    <property type="protein sequence ID" value="KAK9143091.1"/>
    <property type="molecule type" value="Genomic_DNA"/>
</dbReference>
<dbReference type="Proteomes" id="UP001420932">
    <property type="component" value="Unassembled WGS sequence"/>
</dbReference>
<protein>
    <recommendedName>
        <fullName evidence="2">NmrA-like domain-containing protein</fullName>
    </recommendedName>
</protein>
<dbReference type="InterPro" id="IPR050608">
    <property type="entry name" value="NmrA-type/Isoflavone_red_sf"/>
</dbReference>
<proteinExistence type="inferred from homology"/>
<dbReference type="GO" id="GO:0044550">
    <property type="term" value="P:secondary metabolite biosynthetic process"/>
    <property type="evidence" value="ECO:0007669"/>
    <property type="project" value="UniProtKB-ARBA"/>
</dbReference>
<dbReference type="Gene3D" id="3.40.50.720">
    <property type="entry name" value="NAD(P)-binding Rossmann-like Domain"/>
    <property type="match status" value="1"/>
</dbReference>
<dbReference type="SUPFAM" id="SSF51735">
    <property type="entry name" value="NAD(P)-binding Rossmann-fold domains"/>
    <property type="match status" value="1"/>
</dbReference>
<feature type="domain" description="NmrA-like" evidence="2">
    <location>
        <begin position="4"/>
        <end position="106"/>
    </location>
</feature>